<dbReference type="InterPro" id="IPR037041">
    <property type="entry name" value="Trigger_fac_C_sf"/>
</dbReference>
<dbReference type="GO" id="GO:0043022">
    <property type="term" value="F:ribosome binding"/>
    <property type="evidence" value="ECO:0007669"/>
    <property type="project" value="TreeGrafter"/>
</dbReference>
<evidence type="ECO:0000256" key="5">
    <source>
        <dbReference type="ARBA" id="ARBA00022618"/>
    </source>
</evidence>
<dbReference type="Gene3D" id="1.10.3120.10">
    <property type="entry name" value="Trigger factor, C-terminal domain"/>
    <property type="match status" value="1"/>
</dbReference>
<dbReference type="InterPro" id="IPR001179">
    <property type="entry name" value="PPIase_FKBP_dom"/>
</dbReference>
<dbReference type="GO" id="GO:0043335">
    <property type="term" value="P:protein unfolding"/>
    <property type="evidence" value="ECO:0007669"/>
    <property type="project" value="TreeGrafter"/>
</dbReference>
<evidence type="ECO:0000256" key="8">
    <source>
        <dbReference type="ARBA" id="ARBA00023235"/>
    </source>
</evidence>
<dbReference type="NCBIfam" id="TIGR00115">
    <property type="entry name" value="tig"/>
    <property type="match status" value="1"/>
</dbReference>
<keyword evidence="11" id="KW-0963">Cytoplasm</keyword>
<evidence type="ECO:0000259" key="15">
    <source>
        <dbReference type="PROSITE" id="PS50059"/>
    </source>
</evidence>
<dbReference type="Pfam" id="PF00254">
    <property type="entry name" value="FKBP_C"/>
    <property type="match status" value="1"/>
</dbReference>
<dbReference type="OrthoDB" id="9767721at2"/>
<evidence type="ECO:0000313" key="16">
    <source>
        <dbReference type="EMBL" id="PJI94477.1"/>
    </source>
</evidence>
<organism evidence="16 17">
    <name type="scientific">Luteimicrobium subarcticum</name>
    <dbReference type="NCBI Taxonomy" id="620910"/>
    <lineage>
        <taxon>Bacteria</taxon>
        <taxon>Bacillati</taxon>
        <taxon>Actinomycetota</taxon>
        <taxon>Actinomycetes</taxon>
        <taxon>Micrococcales</taxon>
        <taxon>Luteimicrobium</taxon>
    </lineage>
</organism>
<dbReference type="HAMAP" id="MF_00303">
    <property type="entry name" value="Trigger_factor_Tig"/>
    <property type="match status" value="1"/>
</dbReference>
<dbReference type="Pfam" id="PF05697">
    <property type="entry name" value="Trigger_N"/>
    <property type="match status" value="1"/>
</dbReference>
<evidence type="ECO:0000256" key="1">
    <source>
        <dbReference type="ARBA" id="ARBA00000971"/>
    </source>
</evidence>
<dbReference type="InterPro" id="IPR008880">
    <property type="entry name" value="Trigger_fac_C"/>
</dbReference>
<gene>
    <name evidence="11" type="primary">tig</name>
    <name evidence="16" type="ORF">CLV34_0313</name>
</gene>
<dbReference type="Pfam" id="PF05698">
    <property type="entry name" value="Trigger_C"/>
    <property type="match status" value="1"/>
</dbReference>
<dbReference type="RefSeq" id="WP_100348505.1">
    <property type="nucleotide sequence ID" value="NZ_PGTZ01000006.1"/>
</dbReference>
<dbReference type="InterPro" id="IPR008881">
    <property type="entry name" value="Trigger_fac_ribosome-bd_bac"/>
</dbReference>
<dbReference type="GO" id="GO:0051301">
    <property type="term" value="P:cell division"/>
    <property type="evidence" value="ECO:0007669"/>
    <property type="project" value="UniProtKB-KW"/>
</dbReference>
<dbReference type="Proteomes" id="UP000231586">
    <property type="component" value="Unassembled WGS sequence"/>
</dbReference>
<comment type="subcellular location">
    <subcellularLocation>
        <location evidence="11">Cytoplasm</location>
    </subcellularLocation>
    <text evidence="11">About half TF is bound to the ribosome near the polypeptide exit tunnel while the other half is free in the cytoplasm.</text>
</comment>
<protein>
    <recommendedName>
        <fullName evidence="4 11">Trigger factor</fullName>
        <shortName evidence="11">TF</shortName>
        <ecNumber evidence="3 11">5.2.1.8</ecNumber>
    </recommendedName>
    <alternativeName>
        <fullName evidence="10 11">PPIase</fullName>
    </alternativeName>
</protein>
<evidence type="ECO:0000256" key="7">
    <source>
        <dbReference type="ARBA" id="ARBA00023186"/>
    </source>
</evidence>
<dbReference type="EC" id="5.2.1.8" evidence="3 11"/>
<keyword evidence="5 11" id="KW-0132">Cell division</keyword>
<dbReference type="PIRSF" id="PIRSF003095">
    <property type="entry name" value="Trigger_factor"/>
    <property type="match status" value="1"/>
</dbReference>
<dbReference type="GO" id="GO:0015031">
    <property type="term" value="P:protein transport"/>
    <property type="evidence" value="ECO:0007669"/>
    <property type="project" value="UniProtKB-UniRule"/>
</dbReference>
<dbReference type="GO" id="GO:0051083">
    <property type="term" value="P:'de novo' cotranslational protein folding"/>
    <property type="evidence" value="ECO:0007669"/>
    <property type="project" value="TreeGrafter"/>
</dbReference>
<keyword evidence="9 11" id="KW-0131">Cell cycle</keyword>
<comment type="domain">
    <text evidence="11">Consists of 3 domains; the N-terminus binds the ribosome, the middle domain has PPIase activity, while the C-terminus has intrinsic chaperone activity on its own.</text>
</comment>
<evidence type="ECO:0000256" key="3">
    <source>
        <dbReference type="ARBA" id="ARBA00013194"/>
    </source>
</evidence>
<evidence type="ECO:0000256" key="14">
    <source>
        <dbReference type="SAM" id="Coils"/>
    </source>
</evidence>
<keyword evidence="14" id="KW-0175">Coiled coil</keyword>
<proteinExistence type="inferred from homology"/>
<comment type="function">
    <text evidence="11">Involved in protein export. Acts as a chaperone by maintaining the newly synthesized protein in an open conformation. Functions as a peptidyl-prolyl cis-trans isomerase.</text>
</comment>
<accession>A0A2M8WU50</accession>
<dbReference type="GO" id="GO:0003755">
    <property type="term" value="F:peptidyl-prolyl cis-trans isomerase activity"/>
    <property type="evidence" value="ECO:0007669"/>
    <property type="project" value="UniProtKB-UniRule"/>
</dbReference>
<dbReference type="AlphaFoldDB" id="A0A2M8WU50"/>
<reference evidence="16 17" key="1">
    <citation type="submission" date="2017-11" db="EMBL/GenBank/DDBJ databases">
        <title>Genomic Encyclopedia of Archaeal and Bacterial Type Strains, Phase II (KMG-II): From Individual Species to Whole Genera.</title>
        <authorList>
            <person name="Goeker M."/>
        </authorList>
    </citation>
    <scope>NUCLEOTIDE SEQUENCE [LARGE SCALE GENOMIC DNA]</scope>
    <source>
        <strain evidence="16 17">DSM 22413</strain>
    </source>
</reference>
<name>A0A2M8WU50_9MICO</name>
<feature type="coiled-coil region" evidence="14">
    <location>
        <begin position="249"/>
        <end position="283"/>
    </location>
</feature>
<dbReference type="InterPro" id="IPR005215">
    <property type="entry name" value="Trig_fac"/>
</dbReference>
<keyword evidence="17" id="KW-1185">Reference proteome</keyword>
<dbReference type="InterPro" id="IPR027304">
    <property type="entry name" value="Trigger_fact/SurA_dom_sf"/>
</dbReference>
<dbReference type="EMBL" id="PGTZ01000006">
    <property type="protein sequence ID" value="PJI94477.1"/>
    <property type="molecule type" value="Genomic_DNA"/>
</dbReference>
<evidence type="ECO:0000256" key="11">
    <source>
        <dbReference type="HAMAP-Rule" id="MF_00303"/>
    </source>
</evidence>
<evidence type="ECO:0000256" key="10">
    <source>
        <dbReference type="ARBA" id="ARBA00029986"/>
    </source>
</evidence>
<dbReference type="GO" id="GO:0005737">
    <property type="term" value="C:cytoplasm"/>
    <property type="evidence" value="ECO:0007669"/>
    <property type="project" value="UniProtKB-SubCell"/>
</dbReference>
<keyword evidence="6 11" id="KW-0697">Rotamase</keyword>
<dbReference type="InterPro" id="IPR046357">
    <property type="entry name" value="PPIase_dom_sf"/>
</dbReference>
<dbReference type="GO" id="GO:0044183">
    <property type="term" value="F:protein folding chaperone"/>
    <property type="evidence" value="ECO:0007669"/>
    <property type="project" value="TreeGrafter"/>
</dbReference>
<keyword evidence="8 11" id="KW-0413">Isomerase</keyword>
<dbReference type="PANTHER" id="PTHR30560">
    <property type="entry name" value="TRIGGER FACTOR CHAPERONE AND PEPTIDYL-PROLYL CIS/TRANS ISOMERASE"/>
    <property type="match status" value="1"/>
</dbReference>
<evidence type="ECO:0000256" key="9">
    <source>
        <dbReference type="ARBA" id="ARBA00023306"/>
    </source>
</evidence>
<feature type="domain" description="PPIase FKBP-type" evidence="15">
    <location>
        <begin position="164"/>
        <end position="217"/>
    </location>
</feature>
<dbReference type="SUPFAM" id="SSF54534">
    <property type="entry name" value="FKBP-like"/>
    <property type="match status" value="1"/>
</dbReference>
<dbReference type="SUPFAM" id="SSF102735">
    <property type="entry name" value="Trigger factor ribosome-binding domain"/>
    <property type="match status" value="1"/>
</dbReference>
<evidence type="ECO:0000256" key="13">
    <source>
        <dbReference type="RuleBase" id="RU003914"/>
    </source>
</evidence>
<dbReference type="PROSITE" id="PS50059">
    <property type="entry name" value="FKBP_PPIASE"/>
    <property type="match status" value="1"/>
</dbReference>
<evidence type="ECO:0000313" key="17">
    <source>
        <dbReference type="Proteomes" id="UP000231586"/>
    </source>
</evidence>
<comment type="catalytic activity">
    <reaction evidence="1 11 12">
        <text>[protein]-peptidylproline (omega=180) = [protein]-peptidylproline (omega=0)</text>
        <dbReference type="Rhea" id="RHEA:16237"/>
        <dbReference type="Rhea" id="RHEA-COMP:10747"/>
        <dbReference type="Rhea" id="RHEA-COMP:10748"/>
        <dbReference type="ChEBI" id="CHEBI:83833"/>
        <dbReference type="ChEBI" id="CHEBI:83834"/>
        <dbReference type="EC" id="5.2.1.8"/>
    </reaction>
</comment>
<comment type="similarity">
    <text evidence="2 11 13">Belongs to the FKBP-type PPIase family. Tig subfamily.</text>
</comment>
<evidence type="ECO:0000256" key="4">
    <source>
        <dbReference type="ARBA" id="ARBA00016902"/>
    </source>
</evidence>
<evidence type="ECO:0000256" key="12">
    <source>
        <dbReference type="PROSITE-ProRule" id="PRU00277"/>
    </source>
</evidence>
<evidence type="ECO:0000256" key="6">
    <source>
        <dbReference type="ARBA" id="ARBA00023110"/>
    </source>
</evidence>
<keyword evidence="7 11" id="KW-0143">Chaperone</keyword>
<dbReference type="InterPro" id="IPR036611">
    <property type="entry name" value="Trigger_fac_ribosome-bd_sf"/>
</dbReference>
<dbReference type="PANTHER" id="PTHR30560:SF3">
    <property type="entry name" value="TRIGGER FACTOR-LIKE PROTEIN TIG, CHLOROPLASTIC"/>
    <property type="match status" value="1"/>
</dbReference>
<dbReference type="Gene3D" id="3.10.50.40">
    <property type="match status" value="1"/>
</dbReference>
<sequence length="454" mass="48848">MKSAVENLDPTKVKLTVEVTADELKPSIDHAYKHIAEQVNIPGFRKGKVPPRIIDQRVGRSAVLEHAINEGLGGFYSDAVRENELRPLGQPEVEVTQVPGDDEGELHFTAEVEVRPEVELPALDALTVTVDASEVTDEDVTERLDALRERFGTLVGVDRPAEDGDFVVIDLKAEVDGDEIDAVSGVSYQIGSGNMLEGIDEALTGLSAGETTTFRAPLAGGDHEGKQSDITVTAQQVKVRELPAADDDFAQLASEFDTLDELKDDLREQVAGIKTQNQAVQARDLLLEQIVGSLEVPVPSGVVEAEVHRHLESEGRLEDDEHRTEVTEETQKALRNQIVLDTLAEKLEVQVAQNELLEYLVAQSRQYGMDPNQFVQAIDQNGQIPAMVGEVARSKALAVALRQVAVKDSEGADVDLSAFIGSDEGDAEEASADAFADAAAASAVADSASATDKD</sequence>
<comment type="caution">
    <text evidence="16">The sequence shown here is derived from an EMBL/GenBank/DDBJ whole genome shotgun (WGS) entry which is preliminary data.</text>
</comment>
<dbReference type="SUPFAM" id="SSF109998">
    <property type="entry name" value="Triger factor/SurA peptide-binding domain-like"/>
    <property type="match status" value="1"/>
</dbReference>
<evidence type="ECO:0000256" key="2">
    <source>
        <dbReference type="ARBA" id="ARBA00005464"/>
    </source>
</evidence>
<dbReference type="Gene3D" id="3.30.70.1050">
    <property type="entry name" value="Trigger factor ribosome-binding domain"/>
    <property type="match status" value="1"/>
</dbReference>